<dbReference type="Pfam" id="PF13826">
    <property type="entry name" value="Monooxy_af470-like"/>
    <property type="match status" value="1"/>
</dbReference>
<organism evidence="1 2">
    <name type="scientific">Guptibacillus hwajinpoensis</name>
    <dbReference type="NCBI Taxonomy" id="208199"/>
    <lineage>
        <taxon>Bacteria</taxon>
        <taxon>Bacillati</taxon>
        <taxon>Bacillota</taxon>
        <taxon>Bacilli</taxon>
        <taxon>Bacillales</taxon>
        <taxon>Guptibacillaceae</taxon>
        <taxon>Guptibacillus</taxon>
    </lineage>
</organism>
<evidence type="ECO:0000313" key="2">
    <source>
        <dbReference type="Proteomes" id="UP000447833"/>
    </source>
</evidence>
<comment type="caution">
    <text evidence="1">The sequence shown here is derived from an EMBL/GenBank/DDBJ whole genome shotgun (WGS) entry which is preliminary data.</text>
</comment>
<protein>
    <submittedName>
        <fullName evidence="1">DUF4188 domain-containing protein</fullName>
    </submittedName>
</protein>
<dbReference type="InterPro" id="IPR025444">
    <property type="entry name" value="Monooxy_af470"/>
</dbReference>
<reference evidence="1 2" key="1">
    <citation type="submission" date="2019-11" db="EMBL/GenBank/DDBJ databases">
        <title>Genome sequences of 17 halophilic strains isolated from different environments.</title>
        <authorList>
            <person name="Furrow R.E."/>
        </authorList>
    </citation>
    <scope>NUCLEOTIDE SEQUENCE [LARGE SCALE GENOMIC DNA]</scope>
    <source>
        <strain evidence="1 2">22506_14_FS</strain>
    </source>
</reference>
<sequence>MANQVFTGRYTVDKGQDVVVFLIGMRINQWWAVHKWLPVFLAMPGMIRELSINKQLGCLSMENFFSIRTTLLVQYWRSSEDLRQYAHGKAHLKARKNFNQKIGNNRAVGIYHETYVLSSSHYESLYGNMPAFGLGKALGHIKVTPQADSFNKRLHGKHIEKMNEHLKKPGS</sequence>
<dbReference type="AlphaFoldDB" id="A0A845ER86"/>
<evidence type="ECO:0000313" key="1">
    <source>
        <dbReference type="EMBL" id="MYL61897.1"/>
    </source>
</evidence>
<accession>A0A845ER86</accession>
<dbReference type="EMBL" id="WMEY01000001">
    <property type="protein sequence ID" value="MYL61897.1"/>
    <property type="molecule type" value="Genomic_DNA"/>
</dbReference>
<name>A0A845ER86_9BACL</name>
<proteinExistence type="predicted"/>
<dbReference type="RefSeq" id="WP_160917829.1">
    <property type="nucleotide sequence ID" value="NZ_WMEY01000001.1"/>
</dbReference>
<gene>
    <name evidence="1" type="ORF">GLW07_00870</name>
</gene>
<dbReference type="Proteomes" id="UP000447833">
    <property type="component" value="Unassembled WGS sequence"/>
</dbReference>